<dbReference type="AlphaFoldDB" id="A0A914RGN4"/>
<accession>A0A914RGN4</accession>
<name>A0A914RGN4_PAREQ</name>
<protein>
    <submittedName>
        <fullName evidence="2">Uncharacterized protein</fullName>
    </submittedName>
</protein>
<evidence type="ECO:0000313" key="2">
    <source>
        <dbReference type="WBParaSite" id="PEQ_0000548001-mRNA-1"/>
    </source>
</evidence>
<keyword evidence="1" id="KW-1185">Reference proteome</keyword>
<proteinExistence type="predicted"/>
<dbReference type="Gene3D" id="3.30.420.110">
    <property type="entry name" value="MutS, connector domain"/>
    <property type="match status" value="1"/>
</dbReference>
<sequence>MCLYICCTDARITPKSLVALQVLYERGRISPASQSLLNSIASAVIKEALIPKKEFPDAEGTIKMVCVRTVRLLLFRRPTRFV</sequence>
<dbReference type="InterPro" id="IPR036678">
    <property type="entry name" value="MutS_con_dom_sf"/>
</dbReference>
<reference evidence="2" key="1">
    <citation type="submission" date="2022-11" db="UniProtKB">
        <authorList>
            <consortium name="WormBaseParasite"/>
        </authorList>
    </citation>
    <scope>IDENTIFICATION</scope>
</reference>
<evidence type="ECO:0000313" key="1">
    <source>
        <dbReference type="Proteomes" id="UP000887564"/>
    </source>
</evidence>
<dbReference type="GO" id="GO:0030983">
    <property type="term" value="F:mismatched DNA binding"/>
    <property type="evidence" value="ECO:0007669"/>
    <property type="project" value="InterPro"/>
</dbReference>
<dbReference type="GO" id="GO:0006298">
    <property type="term" value="P:mismatch repair"/>
    <property type="evidence" value="ECO:0007669"/>
    <property type="project" value="InterPro"/>
</dbReference>
<dbReference type="WBParaSite" id="PEQ_0000548001-mRNA-1">
    <property type="protein sequence ID" value="PEQ_0000548001-mRNA-1"/>
    <property type="gene ID" value="PEQ_0000548001"/>
</dbReference>
<dbReference type="GO" id="GO:0005524">
    <property type="term" value="F:ATP binding"/>
    <property type="evidence" value="ECO:0007669"/>
    <property type="project" value="InterPro"/>
</dbReference>
<organism evidence="1 2">
    <name type="scientific">Parascaris equorum</name>
    <name type="common">Equine roundworm</name>
    <dbReference type="NCBI Taxonomy" id="6256"/>
    <lineage>
        <taxon>Eukaryota</taxon>
        <taxon>Metazoa</taxon>
        <taxon>Ecdysozoa</taxon>
        <taxon>Nematoda</taxon>
        <taxon>Chromadorea</taxon>
        <taxon>Rhabditida</taxon>
        <taxon>Spirurina</taxon>
        <taxon>Ascaridomorpha</taxon>
        <taxon>Ascaridoidea</taxon>
        <taxon>Ascarididae</taxon>
        <taxon>Parascaris</taxon>
    </lineage>
</organism>
<dbReference type="Proteomes" id="UP000887564">
    <property type="component" value="Unplaced"/>
</dbReference>